<dbReference type="Proteomes" id="UP000194219">
    <property type="component" value="Unassembled WGS sequence"/>
</dbReference>
<gene>
    <name evidence="2" type="ORF">BHL82_03650</name>
    <name evidence="1" type="ORF">BHL83_05775</name>
    <name evidence="3" type="ORF">HHK02_00160</name>
</gene>
<dbReference type="AlphaFoldDB" id="A0A1Y2UWU5"/>
<evidence type="ECO:0000313" key="5">
    <source>
        <dbReference type="Proteomes" id="UP000194286"/>
    </source>
</evidence>
<dbReference type="EMBL" id="MIMV01000183">
    <property type="protein sequence ID" value="OTA85872.1"/>
    <property type="molecule type" value="Genomic_DNA"/>
</dbReference>
<dbReference type="EMBL" id="CP059275">
    <property type="protein sequence ID" value="QLQ61788.1"/>
    <property type="molecule type" value="Genomic_DNA"/>
</dbReference>
<dbReference type="Pfam" id="PF21825">
    <property type="entry name" value="crAss001_48"/>
    <property type="match status" value="1"/>
</dbReference>
<dbReference type="EMBL" id="MIMU01000011">
    <property type="protein sequence ID" value="OTA89469.1"/>
    <property type="molecule type" value="Genomic_DNA"/>
</dbReference>
<evidence type="ECO:0000313" key="3">
    <source>
        <dbReference type="EMBL" id="QLQ61788.1"/>
    </source>
</evidence>
<organism evidence="2 5">
    <name type="scientific">Limosilactobacillus reuteri</name>
    <name type="common">Lactobacillus reuteri</name>
    <dbReference type="NCBI Taxonomy" id="1598"/>
    <lineage>
        <taxon>Bacteria</taxon>
        <taxon>Bacillati</taxon>
        <taxon>Bacillota</taxon>
        <taxon>Bacilli</taxon>
        <taxon>Lactobacillales</taxon>
        <taxon>Lactobacillaceae</taxon>
        <taxon>Limosilactobacillus</taxon>
    </lineage>
</organism>
<dbReference type="RefSeq" id="WP_086135766.1">
    <property type="nucleotide sequence ID" value="NZ_CP059275.1"/>
</dbReference>
<evidence type="ECO:0000313" key="2">
    <source>
        <dbReference type="EMBL" id="OTA89469.1"/>
    </source>
</evidence>
<reference evidence="2 5" key="1">
    <citation type="submission" date="2016-09" db="EMBL/GenBank/DDBJ databases">
        <title>Lactobacillus reuteri KLR3005, genome sequencing and assembly.</title>
        <authorList>
            <person name="Lee J.-Y."/>
            <person name="Kim E.B."/>
            <person name="Choi Y.-J."/>
        </authorList>
    </citation>
    <scope>NUCLEOTIDE SEQUENCE [LARGE SCALE GENOMIC DNA]</scope>
    <source>
        <strain evidence="2 5">KLR3005</strain>
    </source>
</reference>
<protein>
    <submittedName>
        <fullName evidence="2">Uncharacterized protein</fullName>
    </submittedName>
</protein>
<accession>A0A1Y2UWU5</accession>
<dbReference type="Proteomes" id="UP000510868">
    <property type="component" value="Chromosome"/>
</dbReference>
<dbReference type="InterPro" id="IPR054052">
    <property type="entry name" value="Y16Q-like"/>
</dbReference>
<name>A0A1Y2UWU5_LIMRT</name>
<reference evidence="1 4" key="2">
    <citation type="submission" date="2016-09" db="EMBL/GenBank/DDBJ databases">
        <title>Lactobacillus reuteri KLR3006, genome sequencing and assembly.</title>
        <authorList>
            <person name="Lee J.-Y."/>
            <person name="Kim E.B."/>
            <person name="Choi Y.-J."/>
        </authorList>
    </citation>
    <scope>NUCLEOTIDE SEQUENCE [LARGE SCALE GENOMIC DNA]</scope>
    <source>
        <strain evidence="1 4">KLR3006</strain>
    </source>
</reference>
<evidence type="ECO:0000313" key="1">
    <source>
        <dbReference type="EMBL" id="OTA85872.1"/>
    </source>
</evidence>
<dbReference type="Proteomes" id="UP000194286">
    <property type="component" value="Unassembled WGS sequence"/>
</dbReference>
<sequence>MEEHVKRLVVERDELSDKLKKLSEFMKSDAFKKLDEDDKMILKIQKDSMKTYKRALGLRIYWEI</sequence>
<evidence type="ECO:0000313" key="6">
    <source>
        <dbReference type="Proteomes" id="UP000510868"/>
    </source>
</evidence>
<evidence type="ECO:0000313" key="4">
    <source>
        <dbReference type="Proteomes" id="UP000194219"/>
    </source>
</evidence>
<reference evidence="3 6" key="3">
    <citation type="submission" date="2020-07" db="EMBL/GenBank/DDBJ databases">
        <title>Genome sequence of Lactobacillus reuteri CNEI-KCA3 isolated from the faeces of a reared-broiler chicken, South-East Nigeria, reveals presence of CRISPR arrays.</title>
        <authorList>
            <person name="Anukam K.C."/>
            <person name="Ibezim C.N."/>
            <person name="BeecK W.V."/>
            <person name="Allonsius C."/>
            <person name="Broek M.D."/>
            <person name="Tuyaerts I."/>
            <person name="Attama A."/>
            <person name="Esimone C.O."/>
            <person name="Lebeer S."/>
        </authorList>
    </citation>
    <scope>NUCLEOTIDE SEQUENCE [LARGE SCALE GENOMIC DNA]</scope>
    <source>
        <strain evidence="3 6">CNEI-KCA3</strain>
    </source>
</reference>
<proteinExistence type="predicted"/>